<evidence type="ECO:0008006" key="4">
    <source>
        <dbReference type="Google" id="ProtNLM"/>
    </source>
</evidence>
<protein>
    <recommendedName>
        <fullName evidence="4">SWIM-type domain-containing protein</fullName>
    </recommendedName>
</protein>
<accession>A0A2P4NYS5</accession>
<evidence type="ECO:0000313" key="2">
    <source>
        <dbReference type="EMBL" id="POG58295.1"/>
    </source>
</evidence>
<sequence length="635" mass="72967">MNSIIAFDTNQSTGLCQLFNILMGRCDLEANNVLINQQLQKQPNVSLSTVYNTIYKSIDEEIQNYLLPNMHNKVRIQISKSFLYTAQQFDGNLEEYINLQGEIDNTTEGYLEEMYKKQQINLKTLLEYVEQQYITSLWIIRPMVSNWNHHILILNDGSFLYTCFTIINFGIPCRHFFCLMRYTSNAQFAMALINRRWFNDDKVFDSTIDTSITKSIKLVKKLSKQKQQFIEEHECITKALNLAIKTDSVDELIGLCNRFMSSHIHLNIQQTNGIYQNDPNYIPNPIVYKVRGRPPKRLKSAVEISRNKRTFKELMNINQTDEQNAKTSAAAAEVNLHCGQRKCKKCGQLGHYQKNWIAGNVAITVGDAFFPSRADVVRTNFKVEEQWRRAGGRPTNRPVNGLGNHGGPFNAAVQNQPIRAGGIVGYDQIMVSHQFYRGLLPENGIEASKVGDVSLDVLLNRLSDLERRKGEMFYGLQKCQDIEKAKNDELAGYIHPMTPHECAVVQRSTDVITQERLQEILKAQAEELTKNFQAQFKQLQASKPVRKPPVYRQQIKPIRPKPWPRVIQQEDDDYPDPDWDDPLPDVGDDPDAPAWTLDNHQNAIDLIMGYKRGTSKILTNQLQKAKDRHDDWELA</sequence>
<dbReference type="AlphaFoldDB" id="A0A2P4NYS5"/>
<dbReference type="VEuPathDB" id="FungiDB:RhiirFUN_025402"/>
<proteinExistence type="predicted"/>
<dbReference type="Proteomes" id="UP000018888">
    <property type="component" value="Unassembled WGS sequence"/>
</dbReference>
<feature type="region of interest" description="Disordered" evidence="1">
    <location>
        <begin position="543"/>
        <end position="596"/>
    </location>
</feature>
<comment type="caution">
    <text evidence="2">The sequence shown here is derived from an EMBL/GenBank/DDBJ whole genome shotgun (WGS) entry which is preliminary data.</text>
</comment>
<keyword evidence="3" id="KW-1185">Reference proteome</keyword>
<dbReference type="EMBL" id="AUPC02000547">
    <property type="protein sequence ID" value="POG58295.1"/>
    <property type="molecule type" value="Genomic_DNA"/>
</dbReference>
<reference evidence="2 3" key="1">
    <citation type="journal article" date="2013" name="Proc. Natl. Acad. Sci. U.S.A.">
        <title>Genome of an arbuscular mycorrhizal fungus provides insight into the oldest plant symbiosis.</title>
        <authorList>
            <person name="Tisserant E."/>
            <person name="Malbreil M."/>
            <person name="Kuo A."/>
            <person name="Kohler A."/>
            <person name="Symeonidi A."/>
            <person name="Balestrini R."/>
            <person name="Charron P."/>
            <person name="Duensing N."/>
            <person name="Frei Dit Frey N."/>
            <person name="Gianinazzi-Pearson V."/>
            <person name="Gilbert L.B."/>
            <person name="Handa Y."/>
            <person name="Herr J.R."/>
            <person name="Hijri M."/>
            <person name="Koul R."/>
            <person name="Kawaguchi M."/>
            <person name="Krajinski F."/>
            <person name="Lammers P.J."/>
            <person name="Masclaux F.G."/>
            <person name="Murat C."/>
            <person name="Morin E."/>
            <person name="Ndikumana S."/>
            <person name="Pagni M."/>
            <person name="Petitpierre D."/>
            <person name="Requena N."/>
            <person name="Rosikiewicz P."/>
            <person name="Riley R."/>
            <person name="Saito K."/>
            <person name="San Clemente H."/>
            <person name="Shapiro H."/>
            <person name="van Tuinen D."/>
            <person name="Becard G."/>
            <person name="Bonfante P."/>
            <person name="Paszkowski U."/>
            <person name="Shachar-Hill Y.Y."/>
            <person name="Tuskan G.A."/>
            <person name="Young P.W."/>
            <person name="Sanders I.R."/>
            <person name="Henrissat B."/>
            <person name="Rensing S.A."/>
            <person name="Grigoriev I.V."/>
            <person name="Corradi N."/>
            <person name="Roux C."/>
            <person name="Martin F."/>
        </authorList>
    </citation>
    <scope>NUCLEOTIDE SEQUENCE [LARGE SCALE GENOMIC DNA]</scope>
    <source>
        <strain evidence="2 3">DAOM 197198</strain>
    </source>
</reference>
<name>A0A2P4NYS5_RHIID</name>
<reference evidence="2 3" key="2">
    <citation type="journal article" date="2018" name="New Phytol.">
        <title>High intraspecific genome diversity in the model arbuscular mycorrhizal symbiont Rhizophagus irregularis.</title>
        <authorList>
            <person name="Chen E.C.H."/>
            <person name="Morin E."/>
            <person name="Beaudet D."/>
            <person name="Noel J."/>
            <person name="Yildirir G."/>
            <person name="Ndikumana S."/>
            <person name="Charron P."/>
            <person name="St-Onge C."/>
            <person name="Giorgi J."/>
            <person name="Kruger M."/>
            <person name="Marton T."/>
            <person name="Ropars J."/>
            <person name="Grigoriev I.V."/>
            <person name="Hainaut M."/>
            <person name="Henrissat B."/>
            <person name="Roux C."/>
            <person name="Martin F."/>
            <person name="Corradi N."/>
        </authorList>
    </citation>
    <scope>NUCLEOTIDE SEQUENCE [LARGE SCALE GENOMIC DNA]</scope>
    <source>
        <strain evidence="2 3">DAOM 197198</strain>
    </source>
</reference>
<evidence type="ECO:0000313" key="3">
    <source>
        <dbReference type="Proteomes" id="UP000018888"/>
    </source>
</evidence>
<organism evidence="2 3">
    <name type="scientific">Rhizophagus irregularis (strain DAOM 181602 / DAOM 197198 / MUCL 43194)</name>
    <name type="common">Arbuscular mycorrhizal fungus</name>
    <name type="synonym">Glomus intraradices</name>
    <dbReference type="NCBI Taxonomy" id="747089"/>
    <lineage>
        <taxon>Eukaryota</taxon>
        <taxon>Fungi</taxon>
        <taxon>Fungi incertae sedis</taxon>
        <taxon>Mucoromycota</taxon>
        <taxon>Glomeromycotina</taxon>
        <taxon>Glomeromycetes</taxon>
        <taxon>Glomerales</taxon>
        <taxon>Glomeraceae</taxon>
        <taxon>Rhizophagus</taxon>
    </lineage>
</organism>
<evidence type="ECO:0000256" key="1">
    <source>
        <dbReference type="SAM" id="MobiDB-lite"/>
    </source>
</evidence>
<gene>
    <name evidence="2" type="ORF">GLOIN_2v1790588</name>
</gene>
<feature type="compositionally biased region" description="Acidic residues" evidence="1">
    <location>
        <begin position="569"/>
        <end position="591"/>
    </location>
</feature>